<name>A0A9Q0BFP4_9HYPO</name>
<comment type="caution">
    <text evidence="2">The sequence shown here is derived from an EMBL/GenBank/DDBJ whole genome shotgun (WGS) entry which is preliminary data.</text>
</comment>
<reference evidence="2" key="2">
    <citation type="submission" date="2022-07" db="EMBL/GenBank/DDBJ databases">
        <authorList>
            <person name="Goncalves M.F.M."/>
            <person name="Hilario S."/>
            <person name="Van De Peer Y."/>
            <person name="Esteves A.C."/>
            <person name="Alves A."/>
        </authorList>
    </citation>
    <scope>NUCLEOTIDE SEQUENCE</scope>
    <source>
        <strain evidence="2">MUM 19.33</strain>
    </source>
</reference>
<keyword evidence="1" id="KW-1133">Transmembrane helix</keyword>
<dbReference type="OrthoDB" id="5342507at2759"/>
<sequence>MTGATAWFIVSFRGSKRDFAIIGISAISLAYSFVAMLLTCCLAGISFLSLIGAIIDLFLFAAMIAVAVLNRDGRFGCPSGAGTTCRLYVATFALAIISLVAYLINAGVSYMIRRAVKEIIAAMQAKSPVRSTSKPQFDVQHQAIHANNASKPKKPSPRSREGVLGNSTVLCPSAGRVAFAKTTPPCEAPDSRRRIIRILPVQRLGVSCRASSNLRPGFLLTAISVVRLPTAPPLLYHRDNFFTSVSTSIPSPPTVLSV</sequence>
<dbReference type="EMBL" id="JAGIXG020000009">
    <property type="protein sequence ID" value="KAI6783126.1"/>
    <property type="molecule type" value="Genomic_DNA"/>
</dbReference>
<keyword evidence="3" id="KW-1185">Reference proteome</keyword>
<dbReference type="RefSeq" id="XP_051363982.1">
    <property type="nucleotide sequence ID" value="XM_051504468.1"/>
</dbReference>
<dbReference type="Proteomes" id="UP001055219">
    <property type="component" value="Unassembled WGS sequence"/>
</dbReference>
<proteinExistence type="predicted"/>
<evidence type="ECO:0000256" key="1">
    <source>
        <dbReference type="SAM" id="Phobius"/>
    </source>
</evidence>
<keyword evidence="1" id="KW-0472">Membrane</keyword>
<feature type="transmembrane region" description="Helical" evidence="1">
    <location>
        <begin position="47"/>
        <end position="67"/>
    </location>
</feature>
<organism evidence="2 3">
    <name type="scientific">Emericellopsis cladophorae</name>
    <dbReference type="NCBI Taxonomy" id="2686198"/>
    <lineage>
        <taxon>Eukaryota</taxon>
        <taxon>Fungi</taxon>
        <taxon>Dikarya</taxon>
        <taxon>Ascomycota</taxon>
        <taxon>Pezizomycotina</taxon>
        <taxon>Sordariomycetes</taxon>
        <taxon>Hypocreomycetidae</taxon>
        <taxon>Hypocreales</taxon>
        <taxon>Bionectriaceae</taxon>
        <taxon>Emericellopsis</taxon>
    </lineage>
</organism>
<gene>
    <name evidence="2" type="ORF">J7T54_000628</name>
</gene>
<protein>
    <recommendedName>
        <fullName evidence="4">MARVEL domain-containing protein</fullName>
    </recommendedName>
</protein>
<evidence type="ECO:0000313" key="2">
    <source>
        <dbReference type="EMBL" id="KAI6783126.1"/>
    </source>
</evidence>
<dbReference type="AlphaFoldDB" id="A0A9Q0BFP4"/>
<feature type="transmembrane region" description="Helical" evidence="1">
    <location>
        <begin position="87"/>
        <end position="108"/>
    </location>
</feature>
<feature type="transmembrane region" description="Helical" evidence="1">
    <location>
        <begin position="20"/>
        <end position="40"/>
    </location>
</feature>
<evidence type="ECO:0008006" key="4">
    <source>
        <dbReference type="Google" id="ProtNLM"/>
    </source>
</evidence>
<reference evidence="2" key="1">
    <citation type="journal article" date="2021" name="J Fungi (Basel)">
        <title>Genomic and Metabolomic Analyses of the Marine Fungus Emericellopsis cladophorae: Insights into Saltwater Adaptability Mechanisms and Its Biosynthetic Potential.</title>
        <authorList>
            <person name="Goncalves M.F.M."/>
            <person name="Hilario S."/>
            <person name="Van de Peer Y."/>
            <person name="Esteves A.C."/>
            <person name="Alves A."/>
        </authorList>
    </citation>
    <scope>NUCLEOTIDE SEQUENCE</scope>
    <source>
        <strain evidence="2">MUM 19.33</strain>
    </source>
</reference>
<evidence type="ECO:0000313" key="3">
    <source>
        <dbReference type="Proteomes" id="UP001055219"/>
    </source>
</evidence>
<keyword evidence="1" id="KW-0812">Transmembrane</keyword>
<accession>A0A9Q0BFP4</accession>
<dbReference type="GeneID" id="75827147"/>